<dbReference type="EMBL" id="LBTJ01000025">
    <property type="protein sequence ID" value="KKQ37794.1"/>
    <property type="molecule type" value="Genomic_DNA"/>
</dbReference>
<keyword evidence="4" id="KW-0808">Transferase</keyword>
<evidence type="ECO:0000313" key="9">
    <source>
        <dbReference type="EMBL" id="KKQ37794.1"/>
    </source>
</evidence>
<dbReference type="STRING" id="1618481.US54_C0025G0012"/>
<dbReference type="InterPro" id="IPR003661">
    <property type="entry name" value="HisK_dim/P_dom"/>
</dbReference>
<dbReference type="GO" id="GO:0016036">
    <property type="term" value="P:cellular response to phosphate starvation"/>
    <property type="evidence" value="ECO:0007669"/>
    <property type="project" value="TreeGrafter"/>
</dbReference>
<gene>
    <name evidence="9" type="ORF">US54_C0025G0012</name>
</gene>
<dbReference type="InterPro" id="IPR036890">
    <property type="entry name" value="HATPase_C_sf"/>
</dbReference>
<evidence type="ECO:0000256" key="2">
    <source>
        <dbReference type="ARBA" id="ARBA00012438"/>
    </source>
</evidence>
<dbReference type="CDD" id="cd00075">
    <property type="entry name" value="HATPase"/>
    <property type="match status" value="1"/>
</dbReference>
<dbReference type="EC" id="2.7.13.3" evidence="2"/>
<name>A0A0G0JM26_9BACT</name>
<feature type="transmembrane region" description="Helical" evidence="7">
    <location>
        <begin position="12"/>
        <end position="29"/>
    </location>
</feature>
<evidence type="ECO:0000256" key="1">
    <source>
        <dbReference type="ARBA" id="ARBA00000085"/>
    </source>
</evidence>
<dbReference type="PROSITE" id="PS50109">
    <property type="entry name" value="HIS_KIN"/>
    <property type="match status" value="1"/>
</dbReference>
<comment type="caution">
    <text evidence="9">The sequence shown here is derived from an EMBL/GenBank/DDBJ whole genome shotgun (WGS) entry which is preliminary data.</text>
</comment>
<evidence type="ECO:0000256" key="3">
    <source>
        <dbReference type="ARBA" id="ARBA00022553"/>
    </source>
</evidence>
<comment type="catalytic activity">
    <reaction evidence="1">
        <text>ATP + protein L-histidine = ADP + protein N-phospho-L-histidine.</text>
        <dbReference type="EC" id="2.7.13.3"/>
    </reaction>
</comment>
<dbReference type="GO" id="GO:0005886">
    <property type="term" value="C:plasma membrane"/>
    <property type="evidence" value="ECO:0007669"/>
    <property type="project" value="TreeGrafter"/>
</dbReference>
<evidence type="ECO:0000313" key="10">
    <source>
        <dbReference type="Proteomes" id="UP000034471"/>
    </source>
</evidence>
<dbReference type="SUPFAM" id="SSF55874">
    <property type="entry name" value="ATPase domain of HSP90 chaperone/DNA topoisomerase II/histidine kinase"/>
    <property type="match status" value="1"/>
</dbReference>
<dbReference type="Pfam" id="PF02518">
    <property type="entry name" value="HATPase_c"/>
    <property type="match status" value="1"/>
</dbReference>
<dbReference type="SUPFAM" id="SSF47384">
    <property type="entry name" value="Homodimeric domain of signal transducing histidine kinase"/>
    <property type="match status" value="1"/>
</dbReference>
<dbReference type="PRINTS" id="PR00344">
    <property type="entry name" value="BCTRLSENSOR"/>
</dbReference>
<evidence type="ECO:0000259" key="8">
    <source>
        <dbReference type="PROSITE" id="PS50109"/>
    </source>
</evidence>
<dbReference type="AlphaFoldDB" id="A0A0G0JM26"/>
<dbReference type="PANTHER" id="PTHR45453:SF1">
    <property type="entry name" value="PHOSPHATE REGULON SENSOR PROTEIN PHOR"/>
    <property type="match status" value="1"/>
</dbReference>
<keyword evidence="3" id="KW-0597">Phosphoprotein</keyword>
<feature type="domain" description="Histidine kinase" evidence="8">
    <location>
        <begin position="127"/>
        <end position="344"/>
    </location>
</feature>
<dbReference type="InterPro" id="IPR050351">
    <property type="entry name" value="BphY/WalK/GraS-like"/>
</dbReference>
<dbReference type="GO" id="GO:0000155">
    <property type="term" value="F:phosphorelay sensor kinase activity"/>
    <property type="evidence" value="ECO:0007669"/>
    <property type="project" value="InterPro"/>
</dbReference>
<dbReference type="PANTHER" id="PTHR45453">
    <property type="entry name" value="PHOSPHATE REGULON SENSOR PROTEIN PHOR"/>
    <property type="match status" value="1"/>
</dbReference>
<dbReference type="InterPro" id="IPR036097">
    <property type="entry name" value="HisK_dim/P_sf"/>
</dbReference>
<keyword evidence="7" id="KW-1133">Transmembrane helix</keyword>
<dbReference type="InterPro" id="IPR003594">
    <property type="entry name" value="HATPase_dom"/>
</dbReference>
<dbReference type="FunFam" id="3.30.565.10:FF:000006">
    <property type="entry name" value="Sensor histidine kinase WalK"/>
    <property type="match status" value="1"/>
</dbReference>
<dbReference type="SMART" id="SM00388">
    <property type="entry name" value="HisKA"/>
    <property type="match status" value="1"/>
</dbReference>
<dbReference type="Proteomes" id="UP000034471">
    <property type="component" value="Unassembled WGS sequence"/>
</dbReference>
<keyword evidence="6" id="KW-0902">Two-component regulatory system</keyword>
<accession>A0A0G0JM26</accession>
<dbReference type="InterPro" id="IPR005467">
    <property type="entry name" value="His_kinase_dom"/>
</dbReference>
<dbReference type="GO" id="GO:0004721">
    <property type="term" value="F:phosphoprotein phosphatase activity"/>
    <property type="evidence" value="ECO:0007669"/>
    <property type="project" value="TreeGrafter"/>
</dbReference>
<evidence type="ECO:0000256" key="4">
    <source>
        <dbReference type="ARBA" id="ARBA00022679"/>
    </source>
</evidence>
<reference evidence="9 10" key="1">
    <citation type="journal article" date="2015" name="Nature">
        <title>rRNA introns, odd ribosomes, and small enigmatic genomes across a large radiation of phyla.</title>
        <authorList>
            <person name="Brown C.T."/>
            <person name="Hug L.A."/>
            <person name="Thomas B.C."/>
            <person name="Sharon I."/>
            <person name="Castelle C.J."/>
            <person name="Singh A."/>
            <person name="Wilkins M.J."/>
            <person name="Williams K.H."/>
            <person name="Banfield J.F."/>
        </authorList>
    </citation>
    <scope>NUCLEOTIDE SEQUENCE [LARGE SCALE GENOMIC DNA]</scope>
</reference>
<feature type="transmembrane region" description="Helical" evidence="7">
    <location>
        <begin position="85"/>
        <end position="107"/>
    </location>
</feature>
<dbReference type="Gene3D" id="1.10.287.130">
    <property type="match status" value="1"/>
</dbReference>
<protein>
    <recommendedName>
        <fullName evidence="2">histidine kinase</fullName>
        <ecNumber evidence="2">2.7.13.3</ecNumber>
    </recommendedName>
</protein>
<dbReference type="SMART" id="SM00387">
    <property type="entry name" value="HATPase_c"/>
    <property type="match status" value="1"/>
</dbReference>
<keyword evidence="7" id="KW-0472">Membrane</keyword>
<sequence length="345" mass="39302">MFQFARIKLTLWYLLIIMTISMAFSAIIFDFTTREVHRFASAQRHRIQELLELDEFFFSNRPRKMPLIIEIDDEELITEVQKRTLISLGIVNGIIFVLAGGLSYFLAGKTLQPIQEMVDEQNRFISDASHELKTPLTSLKTAFEVFLRDKNPQLTDSKELIQESLIDVNKLQYLSEALLTLAQFQQPSEKHTFSRLNLNINITSTIKKIGPLAKTKRIAIKINLNDLYVTADQYKLSEVWIILLDNAIKYSPEKSTIIITAKKSGNCAEIRVSDQGIGISQKDLPHIFDRFYRADSARSHQKGNGFGLGLAIAKKIVEQHRGTITVTSNEEKGSTFIVKLPLLKK</sequence>
<evidence type="ECO:0000256" key="5">
    <source>
        <dbReference type="ARBA" id="ARBA00022777"/>
    </source>
</evidence>
<keyword evidence="7" id="KW-0812">Transmembrane</keyword>
<proteinExistence type="predicted"/>
<keyword evidence="5 9" id="KW-0418">Kinase</keyword>
<organism evidence="9 10">
    <name type="scientific">Candidatus Roizmanbacteria bacterium GW2011_GWA2_37_7</name>
    <dbReference type="NCBI Taxonomy" id="1618481"/>
    <lineage>
        <taxon>Bacteria</taxon>
        <taxon>Candidatus Roizmaniibacteriota</taxon>
    </lineage>
</organism>
<dbReference type="Gene3D" id="3.30.565.10">
    <property type="entry name" value="Histidine kinase-like ATPase, C-terminal domain"/>
    <property type="match status" value="1"/>
</dbReference>
<dbReference type="Pfam" id="PF00512">
    <property type="entry name" value="HisKA"/>
    <property type="match status" value="1"/>
</dbReference>
<dbReference type="CDD" id="cd00082">
    <property type="entry name" value="HisKA"/>
    <property type="match status" value="1"/>
</dbReference>
<evidence type="ECO:0000256" key="6">
    <source>
        <dbReference type="ARBA" id="ARBA00023012"/>
    </source>
</evidence>
<evidence type="ECO:0000256" key="7">
    <source>
        <dbReference type="SAM" id="Phobius"/>
    </source>
</evidence>
<dbReference type="InterPro" id="IPR004358">
    <property type="entry name" value="Sig_transdc_His_kin-like_C"/>
</dbReference>